<dbReference type="PANTHER" id="PTHR43792:SF1">
    <property type="entry name" value="N-ACETYLTRANSFERASE DOMAIN-CONTAINING PROTEIN"/>
    <property type="match status" value="1"/>
</dbReference>
<dbReference type="Gene3D" id="3.40.630.30">
    <property type="match status" value="1"/>
</dbReference>
<dbReference type="InterPro" id="IPR051531">
    <property type="entry name" value="N-acetyltransferase"/>
</dbReference>
<evidence type="ECO:0000313" key="2">
    <source>
        <dbReference type="EMBL" id="PVZ68847.1"/>
    </source>
</evidence>
<reference evidence="2 3" key="1">
    <citation type="submission" date="2018-04" db="EMBL/GenBank/DDBJ databases">
        <title>Thalassorhabdus spongiae gen. nov., sp. nov., isolated from a marine sponge in South-West Iceland.</title>
        <authorList>
            <person name="Knobloch S."/>
            <person name="Daussin A."/>
            <person name="Johannsson R."/>
            <person name="Marteinsson V.T."/>
        </authorList>
    </citation>
    <scope>NUCLEOTIDE SEQUENCE [LARGE SCALE GENOMIC DNA]</scope>
    <source>
        <strain evidence="2 3">Hp12</strain>
    </source>
</reference>
<accession>A0A2V1GW16</accession>
<dbReference type="AlphaFoldDB" id="A0A2V1GW16"/>
<gene>
    <name evidence="2" type="ORF">DC094_11365</name>
</gene>
<evidence type="ECO:0000313" key="3">
    <source>
        <dbReference type="Proteomes" id="UP000244906"/>
    </source>
</evidence>
<dbReference type="EMBL" id="QDDL01000004">
    <property type="protein sequence ID" value="PVZ68847.1"/>
    <property type="molecule type" value="Genomic_DNA"/>
</dbReference>
<comment type="caution">
    <text evidence="2">The sequence shown here is derived from an EMBL/GenBank/DDBJ whole genome shotgun (WGS) entry which is preliminary data.</text>
</comment>
<evidence type="ECO:0000259" key="1">
    <source>
        <dbReference type="Pfam" id="PF13302"/>
    </source>
</evidence>
<dbReference type="GO" id="GO:0016747">
    <property type="term" value="F:acyltransferase activity, transferring groups other than amino-acyl groups"/>
    <property type="evidence" value="ECO:0007669"/>
    <property type="project" value="InterPro"/>
</dbReference>
<protein>
    <recommendedName>
        <fullName evidence="1">N-acetyltransferase domain-containing protein</fullName>
    </recommendedName>
</protein>
<proteinExistence type="predicted"/>
<organism evidence="2 3">
    <name type="scientific">Pelagibaculum spongiae</name>
    <dbReference type="NCBI Taxonomy" id="2080658"/>
    <lineage>
        <taxon>Bacteria</taxon>
        <taxon>Pseudomonadati</taxon>
        <taxon>Pseudomonadota</taxon>
        <taxon>Gammaproteobacteria</taxon>
        <taxon>Oceanospirillales</taxon>
        <taxon>Pelagibaculum</taxon>
    </lineage>
</organism>
<name>A0A2V1GW16_9GAMM</name>
<dbReference type="Proteomes" id="UP000244906">
    <property type="component" value="Unassembled WGS sequence"/>
</dbReference>
<dbReference type="SUPFAM" id="SSF55729">
    <property type="entry name" value="Acyl-CoA N-acyltransferases (Nat)"/>
    <property type="match status" value="1"/>
</dbReference>
<sequence length="217" mass="25120">MPLEMANMYRLIIWRAFVQKIWIKIMSSMLNPFWPIQSHNLIARCTNETLLVQDSLALFDNYCSREEESKFLARLPHSDKARTYAFVQSWAVAESWQENQRLALIIEHALTQQPIGLLVLFDKSLLDQPSKVECHFGISQDFSNQGLVSELLIALIKKLVQATGYQSLVSYCDRQHLVSQKVLLNCGFKQTELLPAHYFNPNQQAYIDCYGYCCHLK</sequence>
<feature type="domain" description="N-acetyltransferase" evidence="1">
    <location>
        <begin position="54"/>
        <end position="189"/>
    </location>
</feature>
<keyword evidence="3" id="KW-1185">Reference proteome</keyword>
<dbReference type="PANTHER" id="PTHR43792">
    <property type="entry name" value="GNAT FAMILY, PUTATIVE (AFU_ORTHOLOGUE AFUA_3G00765)-RELATED-RELATED"/>
    <property type="match status" value="1"/>
</dbReference>
<dbReference type="InterPro" id="IPR016181">
    <property type="entry name" value="Acyl_CoA_acyltransferase"/>
</dbReference>
<dbReference type="Pfam" id="PF13302">
    <property type="entry name" value="Acetyltransf_3"/>
    <property type="match status" value="1"/>
</dbReference>
<dbReference type="InterPro" id="IPR000182">
    <property type="entry name" value="GNAT_dom"/>
</dbReference>